<evidence type="ECO:0000256" key="3">
    <source>
        <dbReference type="ARBA" id="ARBA00022448"/>
    </source>
</evidence>
<dbReference type="OrthoDB" id="6132759at2759"/>
<dbReference type="Gene3D" id="1.20.1730.10">
    <property type="entry name" value="Sodium/glucose cotransporter"/>
    <property type="match status" value="1"/>
</dbReference>
<dbReference type="PANTHER" id="PTHR48086:SF10">
    <property type="entry name" value="AGR155CP"/>
    <property type="match status" value="1"/>
</dbReference>
<evidence type="ECO:0000256" key="4">
    <source>
        <dbReference type="ARBA" id="ARBA00022692"/>
    </source>
</evidence>
<evidence type="ECO:0000313" key="10">
    <source>
        <dbReference type="Proteomes" id="UP000016933"/>
    </source>
</evidence>
<dbReference type="InterPro" id="IPR001734">
    <property type="entry name" value="Na/solute_symporter"/>
</dbReference>
<dbReference type="STRING" id="675120.N1PF07"/>
<dbReference type="InterPro" id="IPR038377">
    <property type="entry name" value="Na/Glc_symporter_sf"/>
</dbReference>
<evidence type="ECO:0000256" key="5">
    <source>
        <dbReference type="ARBA" id="ARBA00022989"/>
    </source>
</evidence>
<reference evidence="9 10" key="2">
    <citation type="journal article" date="2012" name="PLoS Pathog.">
        <title>Diverse lifestyles and strategies of plant pathogenesis encoded in the genomes of eighteen Dothideomycetes fungi.</title>
        <authorList>
            <person name="Ohm R.A."/>
            <person name="Feau N."/>
            <person name="Henrissat B."/>
            <person name="Schoch C.L."/>
            <person name="Horwitz B.A."/>
            <person name="Barry K.W."/>
            <person name="Condon B.J."/>
            <person name="Copeland A.C."/>
            <person name="Dhillon B."/>
            <person name="Glaser F."/>
            <person name="Hesse C.N."/>
            <person name="Kosti I."/>
            <person name="LaButti K."/>
            <person name="Lindquist E.A."/>
            <person name="Lucas S."/>
            <person name="Salamov A.A."/>
            <person name="Bradshaw R.E."/>
            <person name="Ciuffetti L."/>
            <person name="Hamelin R.C."/>
            <person name="Kema G.H.J."/>
            <person name="Lawrence C."/>
            <person name="Scott J.A."/>
            <person name="Spatafora J.W."/>
            <person name="Turgeon B.G."/>
            <person name="de Wit P.J.G.M."/>
            <person name="Zhong S."/>
            <person name="Goodwin S.B."/>
            <person name="Grigoriev I.V."/>
        </authorList>
    </citation>
    <scope>NUCLEOTIDE SEQUENCE [LARGE SCALE GENOMIC DNA]</scope>
    <source>
        <strain evidence="10">NZE10 / CBS 128990</strain>
    </source>
</reference>
<keyword evidence="10" id="KW-1185">Reference proteome</keyword>
<accession>N1PF07</accession>
<evidence type="ECO:0000256" key="2">
    <source>
        <dbReference type="ARBA" id="ARBA00006434"/>
    </source>
</evidence>
<comment type="similarity">
    <text evidence="2">Belongs to the sodium:solute symporter (SSF) (TC 2.A.21) family.</text>
</comment>
<feature type="transmembrane region" description="Helical" evidence="8">
    <location>
        <begin position="243"/>
        <end position="261"/>
    </location>
</feature>
<reference evidence="10" key="1">
    <citation type="journal article" date="2012" name="PLoS Genet.">
        <title>The genomes of the fungal plant pathogens Cladosporium fulvum and Dothistroma septosporum reveal adaptation to different hosts and lifestyles but also signatures of common ancestry.</title>
        <authorList>
            <person name="de Wit P.J.G.M."/>
            <person name="van der Burgt A."/>
            <person name="Oekmen B."/>
            <person name="Stergiopoulos I."/>
            <person name="Abd-Elsalam K.A."/>
            <person name="Aerts A.L."/>
            <person name="Bahkali A.H."/>
            <person name="Beenen H.G."/>
            <person name="Chettri P."/>
            <person name="Cox M.P."/>
            <person name="Datema E."/>
            <person name="de Vries R.P."/>
            <person name="Dhillon B."/>
            <person name="Ganley A.R."/>
            <person name="Griffiths S.A."/>
            <person name="Guo Y."/>
            <person name="Hamelin R.C."/>
            <person name="Henrissat B."/>
            <person name="Kabir M.S."/>
            <person name="Jashni M.K."/>
            <person name="Kema G."/>
            <person name="Klaubauf S."/>
            <person name="Lapidus A."/>
            <person name="Levasseur A."/>
            <person name="Lindquist E."/>
            <person name="Mehrabi R."/>
            <person name="Ohm R.A."/>
            <person name="Owen T.J."/>
            <person name="Salamov A."/>
            <person name="Schwelm A."/>
            <person name="Schijlen E."/>
            <person name="Sun H."/>
            <person name="van den Burg H.A."/>
            <person name="van Ham R.C.H.J."/>
            <person name="Zhang S."/>
            <person name="Goodwin S.B."/>
            <person name="Grigoriev I.V."/>
            <person name="Collemare J."/>
            <person name="Bradshaw R.E."/>
        </authorList>
    </citation>
    <scope>NUCLEOTIDE SEQUENCE [LARGE SCALE GENOMIC DNA]</scope>
    <source>
        <strain evidence="10">NZE10 / CBS 128990</strain>
    </source>
</reference>
<dbReference type="PANTHER" id="PTHR48086">
    <property type="entry name" value="SODIUM/PROLINE SYMPORTER-RELATED"/>
    <property type="match status" value="1"/>
</dbReference>
<dbReference type="eggNOG" id="ENOG502QU2F">
    <property type="taxonomic scope" value="Eukaryota"/>
</dbReference>
<evidence type="ECO:0000256" key="8">
    <source>
        <dbReference type="SAM" id="Phobius"/>
    </source>
</evidence>
<dbReference type="PROSITE" id="PS50283">
    <property type="entry name" value="NA_SOLUT_SYMP_3"/>
    <property type="match status" value="1"/>
</dbReference>
<evidence type="ECO:0000256" key="6">
    <source>
        <dbReference type="ARBA" id="ARBA00023136"/>
    </source>
</evidence>
<keyword evidence="5 8" id="KW-1133">Transmembrane helix</keyword>
<feature type="transmembrane region" description="Helical" evidence="8">
    <location>
        <begin position="194"/>
        <end position="222"/>
    </location>
</feature>
<name>N1PF07_DOTSN</name>
<evidence type="ECO:0000256" key="7">
    <source>
        <dbReference type="SAM" id="MobiDB-lite"/>
    </source>
</evidence>
<feature type="transmembrane region" description="Helical" evidence="8">
    <location>
        <begin position="170"/>
        <end position="188"/>
    </location>
</feature>
<dbReference type="Proteomes" id="UP000016933">
    <property type="component" value="Unassembled WGS sequence"/>
</dbReference>
<evidence type="ECO:0000256" key="1">
    <source>
        <dbReference type="ARBA" id="ARBA00004141"/>
    </source>
</evidence>
<dbReference type="GO" id="GO:0005886">
    <property type="term" value="C:plasma membrane"/>
    <property type="evidence" value="ECO:0007669"/>
    <property type="project" value="TreeGrafter"/>
</dbReference>
<dbReference type="InterPro" id="IPR050277">
    <property type="entry name" value="Sodium:Solute_Symporter"/>
</dbReference>
<keyword evidence="3" id="KW-0813">Transport</keyword>
<feature type="region of interest" description="Disordered" evidence="7">
    <location>
        <begin position="389"/>
        <end position="410"/>
    </location>
</feature>
<sequence length="410" mass="44505">MSSTAGADREESPMLVRIHVCAAIAGVQGLLVYALTARLPLLLFATLGPILRKKCPEGFVLTEWTRQRYGAVPALYLSFLGELDDCATVRLYMVAELSALQQVVNLLTGLSGLPAVIIQCFTTTVHTTAGGFRISFVTENVQGDVAILANDFFLCGFWMRAFALKTDKDLSIGVSISAVVVIVVTVLVDVTGVIAGWSGVFGVSPMPILVMVMTISTSAFDFPRSALISTGSDAFFRNTLDICVVRLIVVILIVATVVVALKSPSTLQIFLISDVISTSIIPRLVIGLTSRAYFWRGFEVVVGRLGRILAVASWESFEFDRGDVCLRLVCLWGLRYCTGWRLLFSIIEYAGKIGFEWAMAKIHGTRFVALDRDEAPVAAFVPEERHSMDDAASAGPSHGYKAGTVFTKQP</sequence>
<dbReference type="GO" id="GO:0015606">
    <property type="term" value="F:spermidine transmembrane transporter activity"/>
    <property type="evidence" value="ECO:0007669"/>
    <property type="project" value="TreeGrafter"/>
</dbReference>
<evidence type="ECO:0000313" key="9">
    <source>
        <dbReference type="EMBL" id="EME39881.1"/>
    </source>
</evidence>
<gene>
    <name evidence="9" type="ORF">DOTSEDRAFT_65790</name>
</gene>
<organism evidence="9 10">
    <name type="scientific">Dothistroma septosporum (strain NZE10 / CBS 128990)</name>
    <name type="common">Red band needle blight fungus</name>
    <name type="synonym">Mycosphaerella pini</name>
    <dbReference type="NCBI Taxonomy" id="675120"/>
    <lineage>
        <taxon>Eukaryota</taxon>
        <taxon>Fungi</taxon>
        <taxon>Dikarya</taxon>
        <taxon>Ascomycota</taxon>
        <taxon>Pezizomycotina</taxon>
        <taxon>Dothideomycetes</taxon>
        <taxon>Dothideomycetidae</taxon>
        <taxon>Mycosphaerellales</taxon>
        <taxon>Mycosphaerellaceae</taxon>
        <taxon>Dothistroma</taxon>
    </lineage>
</organism>
<dbReference type="AlphaFoldDB" id="N1PF07"/>
<proteinExistence type="inferred from homology"/>
<dbReference type="EMBL" id="KB446544">
    <property type="protein sequence ID" value="EME39881.1"/>
    <property type="molecule type" value="Genomic_DNA"/>
</dbReference>
<keyword evidence="6 8" id="KW-0472">Membrane</keyword>
<dbReference type="OMA" id="WIVMEWA"/>
<keyword evidence="4 8" id="KW-0812">Transmembrane</keyword>
<comment type="subcellular location">
    <subcellularLocation>
        <location evidence="1">Membrane</location>
        <topology evidence="1">Multi-pass membrane protein</topology>
    </subcellularLocation>
</comment>
<dbReference type="HOGENOM" id="CLU_023225_0_0_1"/>
<protein>
    <submittedName>
        <fullName evidence="9">Uncharacterized protein</fullName>
    </submittedName>
</protein>
<feature type="transmembrane region" description="Helical" evidence="8">
    <location>
        <begin position="16"/>
        <end position="44"/>
    </location>
</feature>